<dbReference type="RefSeq" id="WP_161931838.1">
    <property type="nucleotide sequence ID" value="NZ_CP047901.1"/>
</dbReference>
<evidence type="ECO:0000313" key="13">
    <source>
        <dbReference type="EMBL" id="QHO63457.1"/>
    </source>
</evidence>
<name>A0A857N5P8_9BACT</name>
<evidence type="ECO:0000313" key="14">
    <source>
        <dbReference type="Proteomes" id="UP000463983"/>
    </source>
</evidence>
<sequence length="179" mass="19507">MKVVLGSTSDSKIQILKDTLQPMSRQNLEISGVEVASGVADQPLDETTTIQGAINRAKNALSKTQGYDFAVGLEGGLHDVVNMGYFLICAAAIYDKTNHLSLGIGGKLQLPVEVSSRVKAGEQFGVVIREYEQKHQTDPQALLLIQALISREKAFKQAIQNAYLAYKNKHHFSQFSSAS</sequence>
<keyword evidence="5 13" id="KW-0378">Hydrolase</keyword>
<dbReference type="GO" id="GO:0103023">
    <property type="term" value="F:ITPase activity"/>
    <property type="evidence" value="ECO:0007669"/>
    <property type="project" value="UniProtKB-EC"/>
</dbReference>
<evidence type="ECO:0000256" key="9">
    <source>
        <dbReference type="ARBA" id="ARBA00038901"/>
    </source>
</evidence>
<dbReference type="InterPro" id="IPR026533">
    <property type="entry name" value="NTPase/PRRC1"/>
</dbReference>
<evidence type="ECO:0000256" key="10">
    <source>
        <dbReference type="ARBA" id="ARBA00048174"/>
    </source>
</evidence>
<proteinExistence type="predicted"/>
<dbReference type="Proteomes" id="UP000463983">
    <property type="component" value="Chromosome"/>
</dbReference>
<dbReference type="PANTHER" id="PTHR34699:SF2">
    <property type="entry name" value="NON-CANONICAL PURINE NTP PHOSPHATASE_PRRC1 DOMAIN-CONTAINING PROTEIN"/>
    <property type="match status" value="1"/>
</dbReference>
<evidence type="ECO:0000256" key="1">
    <source>
        <dbReference type="ARBA" id="ARBA00001936"/>
    </source>
</evidence>
<comment type="cofactor">
    <cofactor evidence="1">
        <name>Mn(2+)</name>
        <dbReference type="ChEBI" id="CHEBI:29035"/>
    </cofactor>
</comment>
<keyword evidence="8" id="KW-0464">Manganese</keyword>
<evidence type="ECO:0000256" key="6">
    <source>
        <dbReference type="ARBA" id="ARBA00022842"/>
    </source>
</evidence>
<accession>A0A857N5P8</accession>
<keyword evidence="14" id="KW-1185">Reference proteome</keyword>
<dbReference type="KEGG" id="caqa:MICH65_0476"/>
<evidence type="ECO:0000256" key="8">
    <source>
        <dbReference type="ARBA" id="ARBA00023211"/>
    </source>
</evidence>
<keyword evidence="4" id="KW-0547">Nucleotide-binding</keyword>
<gene>
    <name evidence="13" type="ORF">MICH65_0476</name>
</gene>
<protein>
    <recommendedName>
        <fullName evidence="9">inosine/xanthosine triphosphatase</fullName>
        <ecNumber evidence="9">3.6.1.73</ecNumber>
    </recommendedName>
</protein>
<dbReference type="Gene3D" id="3.90.950.10">
    <property type="match status" value="1"/>
</dbReference>
<dbReference type="EC" id="3.6.1.73" evidence="9"/>
<evidence type="ECO:0000259" key="12">
    <source>
        <dbReference type="Pfam" id="PF01931"/>
    </source>
</evidence>
<dbReference type="InterPro" id="IPR029001">
    <property type="entry name" value="ITPase-like_fam"/>
</dbReference>
<evidence type="ECO:0000256" key="2">
    <source>
        <dbReference type="ARBA" id="ARBA00001946"/>
    </source>
</evidence>
<keyword evidence="6" id="KW-0460">Magnesium</keyword>
<evidence type="ECO:0000256" key="11">
    <source>
        <dbReference type="ARBA" id="ARBA00048781"/>
    </source>
</evidence>
<comment type="catalytic activity">
    <reaction evidence="10">
        <text>ITP + H2O = IDP + phosphate + H(+)</text>
        <dbReference type="Rhea" id="RHEA:28330"/>
        <dbReference type="ChEBI" id="CHEBI:15377"/>
        <dbReference type="ChEBI" id="CHEBI:15378"/>
        <dbReference type="ChEBI" id="CHEBI:43474"/>
        <dbReference type="ChEBI" id="CHEBI:58280"/>
        <dbReference type="ChEBI" id="CHEBI:61402"/>
        <dbReference type="EC" id="3.6.1.73"/>
    </reaction>
</comment>
<feature type="domain" description="Non-canonical purine NTP phosphatase/PRRC1" evidence="12">
    <location>
        <begin position="6"/>
        <end position="163"/>
    </location>
</feature>
<organism evidence="13 14">
    <name type="scientific">Candidatus Chazhemtobacterium aquaticus</name>
    <dbReference type="NCBI Taxonomy" id="2715735"/>
    <lineage>
        <taxon>Bacteria</taxon>
        <taxon>Candidatus Chazhemtobacteraceae</taxon>
        <taxon>Candidatus Chazhemtobacterium</taxon>
    </lineage>
</organism>
<dbReference type="GO" id="GO:0006772">
    <property type="term" value="P:thiamine metabolic process"/>
    <property type="evidence" value="ECO:0007669"/>
    <property type="project" value="TreeGrafter"/>
</dbReference>
<dbReference type="GO" id="GO:0046872">
    <property type="term" value="F:metal ion binding"/>
    <property type="evidence" value="ECO:0007669"/>
    <property type="project" value="UniProtKB-KW"/>
</dbReference>
<dbReference type="InterPro" id="IPR050299">
    <property type="entry name" value="YjjX_NTPase"/>
</dbReference>
<reference evidence="14" key="1">
    <citation type="journal article" date="2020" name="Microorganisms">
        <title>Complete Genome of a Member of a New Bacterial Lineage in the Microgenomates Group Reveals an Unusual Nucleotide Composition Disparity Between Two Strands of DNA and Limited Metabolic Potential.</title>
        <authorList>
            <person name="Kadnikov V.V."/>
            <person name="Mardanov A.V."/>
            <person name="Beletsky A.V."/>
            <person name="Karnachuk O.V."/>
            <person name="Ravin N.V."/>
        </authorList>
    </citation>
    <scope>NUCLEOTIDE SEQUENCE [LARGE SCALE GENOMIC DNA]</scope>
</reference>
<keyword evidence="3" id="KW-0479">Metal-binding</keyword>
<dbReference type="SUPFAM" id="SSF52972">
    <property type="entry name" value="ITPase-like"/>
    <property type="match status" value="1"/>
</dbReference>
<evidence type="ECO:0000256" key="3">
    <source>
        <dbReference type="ARBA" id="ARBA00022723"/>
    </source>
</evidence>
<evidence type="ECO:0000256" key="4">
    <source>
        <dbReference type="ARBA" id="ARBA00022741"/>
    </source>
</evidence>
<comment type="catalytic activity">
    <reaction evidence="11">
        <text>XTP + H2O = XDP + phosphate + H(+)</text>
        <dbReference type="Rhea" id="RHEA:28406"/>
        <dbReference type="ChEBI" id="CHEBI:15377"/>
        <dbReference type="ChEBI" id="CHEBI:15378"/>
        <dbReference type="ChEBI" id="CHEBI:43474"/>
        <dbReference type="ChEBI" id="CHEBI:59884"/>
        <dbReference type="ChEBI" id="CHEBI:61314"/>
        <dbReference type="EC" id="3.6.1.73"/>
    </reaction>
</comment>
<dbReference type="EMBL" id="CP047901">
    <property type="protein sequence ID" value="QHO63457.1"/>
    <property type="molecule type" value="Genomic_DNA"/>
</dbReference>
<dbReference type="AlphaFoldDB" id="A0A857N5P8"/>
<dbReference type="GO" id="GO:0000166">
    <property type="term" value="F:nucleotide binding"/>
    <property type="evidence" value="ECO:0007669"/>
    <property type="project" value="UniProtKB-KW"/>
</dbReference>
<evidence type="ECO:0000256" key="5">
    <source>
        <dbReference type="ARBA" id="ARBA00022801"/>
    </source>
</evidence>
<evidence type="ECO:0000256" key="7">
    <source>
        <dbReference type="ARBA" id="ARBA00023080"/>
    </source>
</evidence>
<keyword evidence="7" id="KW-0546">Nucleotide metabolism</keyword>
<comment type="cofactor">
    <cofactor evidence="2">
        <name>Mg(2+)</name>
        <dbReference type="ChEBI" id="CHEBI:18420"/>
    </cofactor>
</comment>
<dbReference type="PANTHER" id="PTHR34699">
    <property type="match status" value="1"/>
</dbReference>
<dbReference type="GO" id="GO:0009117">
    <property type="term" value="P:nucleotide metabolic process"/>
    <property type="evidence" value="ECO:0007669"/>
    <property type="project" value="UniProtKB-KW"/>
</dbReference>
<dbReference type="Pfam" id="PF01931">
    <property type="entry name" value="NTPase_I-T"/>
    <property type="match status" value="1"/>
</dbReference>